<dbReference type="PROSITE" id="PS51257">
    <property type="entry name" value="PROKAR_LIPOPROTEIN"/>
    <property type="match status" value="1"/>
</dbReference>
<dbReference type="InterPro" id="IPR019027">
    <property type="entry name" value="Pilus_biogenesis_CpaD-related"/>
</dbReference>
<dbReference type="EMBL" id="JBHLXD010000047">
    <property type="protein sequence ID" value="MFC0210325.1"/>
    <property type="molecule type" value="Genomic_DNA"/>
</dbReference>
<protein>
    <submittedName>
        <fullName evidence="1">CpaD family pilus assembly protein</fullName>
    </submittedName>
</protein>
<dbReference type="Pfam" id="PF09476">
    <property type="entry name" value="Pilus_CpaD"/>
    <property type="match status" value="1"/>
</dbReference>
<gene>
    <name evidence="1" type="ORF">ACFFJ2_18150</name>
</gene>
<dbReference type="NCBIfam" id="TIGR02522">
    <property type="entry name" value="pilus_cpaD"/>
    <property type="match status" value="1"/>
</dbReference>
<name>A0ABV6DCE4_9HYPH</name>
<dbReference type="InterPro" id="IPR013361">
    <property type="entry name" value="Pilus_CpaD"/>
</dbReference>
<sequence length="233" mass="25268">MFDFRFKTGLLPMVAAAGLLAGCAQRDSVVVGAVPDDYRTRHPIVIEEKTQTLDLPVGTASHNMTWQQRAAIEGFLDHYEDSGGAVVTMLVPEGAANSAAASSISRQFAALLHRNGVPRGRLQVLAYQAGPGEAPPIRLSYPVVKASVGPCGRWPEDLAETTENRNYANFGCSYQNNLAAQVANPADFLGPRKMTSIDAENRMGVIDKYRGKDGNYEAGKVSAEFKTNREVFY</sequence>
<accession>A0ABV6DCE4</accession>
<evidence type="ECO:0000313" key="2">
    <source>
        <dbReference type="Proteomes" id="UP001589755"/>
    </source>
</evidence>
<dbReference type="RefSeq" id="WP_261522268.1">
    <property type="nucleotide sequence ID" value="NZ_JAODNW010000024.1"/>
</dbReference>
<organism evidence="1 2">
    <name type="scientific">Chelativorans intermedius</name>
    <dbReference type="NCBI Taxonomy" id="515947"/>
    <lineage>
        <taxon>Bacteria</taxon>
        <taxon>Pseudomonadati</taxon>
        <taxon>Pseudomonadota</taxon>
        <taxon>Alphaproteobacteria</taxon>
        <taxon>Hyphomicrobiales</taxon>
        <taxon>Phyllobacteriaceae</taxon>
        <taxon>Chelativorans</taxon>
    </lineage>
</organism>
<evidence type="ECO:0000313" key="1">
    <source>
        <dbReference type="EMBL" id="MFC0210325.1"/>
    </source>
</evidence>
<reference evidence="1 2" key="1">
    <citation type="submission" date="2024-09" db="EMBL/GenBank/DDBJ databases">
        <authorList>
            <person name="Sun Q."/>
            <person name="Mori K."/>
        </authorList>
    </citation>
    <scope>NUCLEOTIDE SEQUENCE [LARGE SCALE GENOMIC DNA]</scope>
    <source>
        <strain evidence="1 2">CCM 8543</strain>
    </source>
</reference>
<proteinExistence type="predicted"/>
<comment type="caution">
    <text evidence="1">The sequence shown here is derived from an EMBL/GenBank/DDBJ whole genome shotgun (WGS) entry which is preliminary data.</text>
</comment>
<dbReference type="Proteomes" id="UP001589755">
    <property type="component" value="Unassembled WGS sequence"/>
</dbReference>
<keyword evidence="2" id="KW-1185">Reference proteome</keyword>